<sequence length="187" mass="21065">MNLCKSNKAFCDAYDFLLFYLVLPQNNLNTAKNASFVMNRYQGRTSVWTQIKKVSHHLILAQHIIQRNQPTADKERRKVPAKKRSLHRTPMIKNPIGKTVAAKLTRNMWAVLSFSVTIKALSSYASLRETVVSQVGFKVLGFFNVTFFVVLLPIVIVLPTLSAFNKSGFNSSQRTVGKIQSETKSTA</sequence>
<keyword evidence="3" id="KW-1185">Reference proteome</keyword>
<dbReference type="Proteomes" id="UP001642483">
    <property type="component" value="Unassembled WGS sequence"/>
</dbReference>
<protein>
    <submittedName>
        <fullName evidence="2">Uncharacterized protein</fullName>
    </submittedName>
</protein>
<evidence type="ECO:0000256" key="1">
    <source>
        <dbReference type="SAM" id="Phobius"/>
    </source>
</evidence>
<organism evidence="2 3">
    <name type="scientific">Clavelina lepadiformis</name>
    <name type="common">Light-bulb sea squirt</name>
    <name type="synonym">Ascidia lepadiformis</name>
    <dbReference type="NCBI Taxonomy" id="159417"/>
    <lineage>
        <taxon>Eukaryota</taxon>
        <taxon>Metazoa</taxon>
        <taxon>Chordata</taxon>
        <taxon>Tunicata</taxon>
        <taxon>Ascidiacea</taxon>
        <taxon>Aplousobranchia</taxon>
        <taxon>Clavelinidae</taxon>
        <taxon>Clavelina</taxon>
    </lineage>
</organism>
<comment type="caution">
    <text evidence="2">The sequence shown here is derived from an EMBL/GenBank/DDBJ whole genome shotgun (WGS) entry which is preliminary data.</text>
</comment>
<keyword evidence="1" id="KW-0812">Transmembrane</keyword>
<accession>A0ABP0G902</accession>
<keyword evidence="1" id="KW-1133">Transmembrane helix</keyword>
<evidence type="ECO:0000313" key="2">
    <source>
        <dbReference type="EMBL" id="CAK8687973.1"/>
    </source>
</evidence>
<gene>
    <name evidence="2" type="ORF">CVLEPA_LOCUS20017</name>
</gene>
<keyword evidence="1" id="KW-0472">Membrane</keyword>
<reference evidence="2 3" key="1">
    <citation type="submission" date="2024-02" db="EMBL/GenBank/DDBJ databases">
        <authorList>
            <person name="Daric V."/>
            <person name="Darras S."/>
        </authorList>
    </citation>
    <scope>NUCLEOTIDE SEQUENCE [LARGE SCALE GENOMIC DNA]</scope>
</reference>
<evidence type="ECO:0000313" key="3">
    <source>
        <dbReference type="Proteomes" id="UP001642483"/>
    </source>
</evidence>
<name>A0ABP0G902_CLALP</name>
<proteinExistence type="predicted"/>
<dbReference type="EMBL" id="CAWYQH010000106">
    <property type="protein sequence ID" value="CAK8687973.1"/>
    <property type="molecule type" value="Genomic_DNA"/>
</dbReference>
<feature type="transmembrane region" description="Helical" evidence="1">
    <location>
        <begin position="139"/>
        <end position="164"/>
    </location>
</feature>
<feature type="transmembrane region" description="Helical" evidence="1">
    <location>
        <begin position="108"/>
        <end position="127"/>
    </location>
</feature>